<gene>
    <name evidence="10" type="ORF">GCM10010468_31790</name>
</gene>
<dbReference type="PROSITE" id="PS00108">
    <property type="entry name" value="PROTEIN_KINASE_ST"/>
    <property type="match status" value="1"/>
</dbReference>
<evidence type="ECO:0000256" key="1">
    <source>
        <dbReference type="ARBA" id="ARBA00012513"/>
    </source>
</evidence>
<dbReference type="PROSITE" id="PS00107">
    <property type="entry name" value="PROTEIN_KINASE_ATP"/>
    <property type="match status" value="1"/>
</dbReference>
<accession>A0ABP6QCJ2</accession>
<dbReference type="InterPro" id="IPR011009">
    <property type="entry name" value="Kinase-like_dom_sf"/>
</dbReference>
<dbReference type="PROSITE" id="PS50082">
    <property type="entry name" value="WD_REPEATS_2"/>
    <property type="match status" value="2"/>
</dbReference>
<evidence type="ECO:0000256" key="5">
    <source>
        <dbReference type="ARBA" id="ARBA00022777"/>
    </source>
</evidence>
<keyword evidence="7" id="KW-0853">WD repeat</keyword>
<keyword evidence="5" id="KW-0418">Kinase</keyword>
<keyword evidence="6 8" id="KW-0067">ATP-binding</keyword>
<dbReference type="SMART" id="SM00320">
    <property type="entry name" value="WD40"/>
    <property type="match status" value="5"/>
</dbReference>
<keyword evidence="4 8" id="KW-0547">Nucleotide-binding</keyword>
<dbReference type="Pfam" id="PF00400">
    <property type="entry name" value="WD40"/>
    <property type="match status" value="4"/>
</dbReference>
<feature type="binding site" evidence="8">
    <location>
        <position position="42"/>
    </location>
    <ligand>
        <name>ATP</name>
        <dbReference type="ChEBI" id="CHEBI:30616"/>
    </ligand>
</feature>
<protein>
    <recommendedName>
        <fullName evidence="1">non-specific serine/threonine protein kinase</fullName>
        <ecNumber evidence="1">2.7.11.1</ecNumber>
    </recommendedName>
</protein>
<evidence type="ECO:0000256" key="7">
    <source>
        <dbReference type="PROSITE-ProRule" id="PRU00221"/>
    </source>
</evidence>
<comment type="caution">
    <text evidence="10">The sequence shown here is derived from an EMBL/GenBank/DDBJ whole genome shotgun (WGS) entry which is preliminary data.</text>
</comment>
<evidence type="ECO:0000313" key="11">
    <source>
        <dbReference type="Proteomes" id="UP001501237"/>
    </source>
</evidence>
<evidence type="ECO:0000256" key="8">
    <source>
        <dbReference type="PROSITE-ProRule" id="PRU10141"/>
    </source>
</evidence>
<dbReference type="InterPro" id="IPR001680">
    <property type="entry name" value="WD40_rpt"/>
</dbReference>
<evidence type="ECO:0000256" key="3">
    <source>
        <dbReference type="ARBA" id="ARBA00022679"/>
    </source>
</evidence>
<dbReference type="PANTHER" id="PTHR43289">
    <property type="entry name" value="MITOGEN-ACTIVATED PROTEIN KINASE KINASE KINASE 20-RELATED"/>
    <property type="match status" value="1"/>
</dbReference>
<dbReference type="PROSITE" id="PS50011">
    <property type="entry name" value="PROTEIN_KINASE_DOM"/>
    <property type="match status" value="1"/>
</dbReference>
<sequence length="615" mass="66175">MVAQIGRLVAGQYRLIEKIGRGGFGVVWRAHDERLDREVAVKELYLPAYLAEGQRKERRTRSLREARSAARIDHRGAVTVYDVVEEDDCPFIVMEYLKGRSLEDIIKEDGPLPVEQVAEIGLQLLEVLRAAHASGVVHRDVKPSNVIITAKRAVLTDFGIATIEGDTSITQSGFVMGAPAYCSPERAKGDRAEAPSDLWSLGATLYYAVEGHQPFPGTNANQVFHAILTAPHRPCHRAGLLGPLLDGLLIKEIGQRLTASDTALLLAGATQSGTPREQVTLPSRPRRAAKLRRARRSRYFAPIVTLAVLSAGALFWTGRDTPPDTVRARAEQPVPALPEAAGKLLTGASSVRSLAVSPDGATLAVGTDGKSVQLWDPHAQHRLAVLKGPQYATFGLAFSPDGKHLAASGYDAPAFLWNLPDLDASKLMLALDQKNSLAFSPDSAKLTIAGNSLLSEWSVRTHKRTTTPAKTEGGPFAIAISRQGDVARVGVEGVYLERRRLAESPGVLPVVRFSPDGRWLAVGGDTGKIMLWKDGVRQKTLSGTGKTIQAIAFSPDGTMLACADGDTVKLWNSEGMAVLPGTVKASATVTAVAFWADDRLAVATESERVELWKIP</sequence>
<evidence type="ECO:0000256" key="4">
    <source>
        <dbReference type="ARBA" id="ARBA00022741"/>
    </source>
</evidence>
<dbReference type="Pfam" id="PF00069">
    <property type="entry name" value="Pkinase"/>
    <property type="match status" value="1"/>
</dbReference>
<dbReference type="Gene3D" id="3.30.200.20">
    <property type="entry name" value="Phosphorylase Kinase, domain 1"/>
    <property type="match status" value="1"/>
</dbReference>
<organism evidence="10 11">
    <name type="scientific">Actinocorallia longicatena</name>
    <dbReference type="NCBI Taxonomy" id="111803"/>
    <lineage>
        <taxon>Bacteria</taxon>
        <taxon>Bacillati</taxon>
        <taxon>Actinomycetota</taxon>
        <taxon>Actinomycetes</taxon>
        <taxon>Streptosporangiales</taxon>
        <taxon>Thermomonosporaceae</taxon>
        <taxon>Actinocorallia</taxon>
    </lineage>
</organism>
<dbReference type="Gene3D" id="2.130.10.10">
    <property type="entry name" value="YVTN repeat-like/Quinoprotein amine dehydrogenase"/>
    <property type="match status" value="2"/>
</dbReference>
<feature type="repeat" description="WD" evidence="7">
    <location>
        <begin position="344"/>
        <end position="376"/>
    </location>
</feature>
<name>A0ABP6QCJ2_9ACTN</name>
<dbReference type="PANTHER" id="PTHR43289:SF6">
    <property type="entry name" value="SERINE_THREONINE-PROTEIN KINASE NEKL-3"/>
    <property type="match status" value="1"/>
</dbReference>
<dbReference type="EMBL" id="BAAAUV010000007">
    <property type="protein sequence ID" value="GAA3212443.1"/>
    <property type="molecule type" value="Genomic_DNA"/>
</dbReference>
<evidence type="ECO:0000259" key="9">
    <source>
        <dbReference type="PROSITE" id="PS50011"/>
    </source>
</evidence>
<proteinExistence type="predicted"/>
<dbReference type="Gene3D" id="1.10.510.10">
    <property type="entry name" value="Transferase(Phosphotransferase) domain 1"/>
    <property type="match status" value="1"/>
</dbReference>
<dbReference type="InterPro" id="IPR036322">
    <property type="entry name" value="WD40_repeat_dom_sf"/>
</dbReference>
<dbReference type="SUPFAM" id="SSF56112">
    <property type="entry name" value="Protein kinase-like (PK-like)"/>
    <property type="match status" value="1"/>
</dbReference>
<dbReference type="SUPFAM" id="SSF50978">
    <property type="entry name" value="WD40 repeat-like"/>
    <property type="match status" value="1"/>
</dbReference>
<evidence type="ECO:0000256" key="6">
    <source>
        <dbReference type="ARBA" id="ARBA00022840"/>
    </source>
</evidence>
<dbReference type="InterPro" id="IPR017441">
    <property type="entry name" value="Protein_kinase_ATP_BS"/>
</dbReference>
<keyword evidence="11" id="KW-1185">Reference proteome</keyword>
<feature type="domain" description="Protein kinase" evidence="9">
    <location>
        <begin position="13"/>
        <end position="266"/>
    </location>
</feature>
<dbReference type="Proteomes" id="UP001501237">
    <property type="component" value="Unassembled WGS sequence"/>
</dbReference>
<dbReference type="CDD" id="cd14014">
    <property type="entry name" value="STKc_PknB_like"/>
    <property type="match status" value="1"/>
</dbReference>
<reference evidence="11" key="1">
    <citation type="journal article" date="2019" name="Int. J. Syst. Evol. Microbiol.">
        <title>The Global Catalogue of Microorganisms (GCM) 10K type strain sequencing project: providing services to taxonomists for standard genome sequencing and annotation.</title>
        <authorList>
            <consortium name="The Broad Institute Genomics Platform"/>
            <consortium name="The Broad Institute Genome Sequencing Center for Infectious Disease"/>
            <person name="Wu L."/>
            <person name="Ma J."/>
        </authorList>
    </citation>
    <scope>NUCLEOTIDE SEQUENCE [LARGE SCALE GENOMIC DNA]</scope>
    <source>
        <strain evidence="11">JCM 9377</strain>
    </source>
</reference>
<dbReference type="InterPro" id="IPR000719">
    <property type="entry name" value="Prot_kinase_dom"/>
</dbReference>
<evidence type="ECO:0000313" key="10">
    <source>
        <dbReference type="EMBL" id="GAA3212443.1"/>
    </source>
</evidence>
<evidence type="ECO:0000256" key="2">
    <source>
        <dbReference type="ARBA" id="ARBA00022527"/>
    </source>
</evidence>
<dbReference type="EC" id="2.7.11.1" evidence="1"/>
<keyword evidence="2" id="KW-0723">Serine/threonine-protein kinase</keyword>
<dbReference type="SMART" id="SM00220">
    <property type="entry name" value="S_TKc"/>
    <property type="match status" value="1"/>
</dbReference>
<dbReference type="InterPro" id="IPR015943">
    <property type="entry name" value="WD40/YVTN_repeat-like_dom_sf"/>
</dbReference>
<dbReference type="InterPro" id="IPR008271">
    <property type="entry name" value="Ser/Thr_kinase_AS"/>
</dbReference>
<dbReference type="RefSeq" id="WP_344828729.1">
    <property type="nucleotide sequence ID" value="NZ_BAAAUV010000007.1"/>
</dbReference>
<keyword evidence="3" id="KW-0808">Transferase</keyword>
<feature type="repeat" description="WD" evidence="7">
    <location>
        <begin position="386"/>
        <end position="419"/>
    </location>
</feature>